<dbReference type="Proteomes" id="UP000824242">
    <property type="component" value="Unassembled WGS sequence"/>
</dbReference>
<dbReference type="GO" id="GO:0004135">
    <property type="term" value="F:amylo-alpha-1,6-glucosidase activity"/>
    <property type="evidence" value="ECO:0007669"/>
    <property type="project" value="InterPro"/>
</dbReference>
<dbReference type="SUPFAM" id="SSF48208">
    <property type="entry name" value="Six-hairpin glycosidases"/>
    <property type="match status" value="1"/>
</dbReference>
<evidence type="ECO:0000313" key="4">
    <source>
        <dbReference type="Proteomes" id="UP000824242"/>
    </source>
</evidence>
<sequence>MRLLYGKQDFRDGVRGQESCWLLTNGLGGFSSQNLIGGASRNDHAVLMACTVPPNQRWNLIHRLEEVLTVQGRNVHLSSQRFADAPEEEGWKHLSCVEVDGLPRWRYQTQGVQVEKMLALDWEQNTLVVRYEVENESGSACALTITPWLQFVPKGQDLDPGQPFVFRDHAVESAGLRMRLFTNGRVEPLALRFQTLQYDYDVCDGRRAQGLTAANHRIRFTMSDGGRRKLEIVYSLEENVPSASSILRGAQRRMRRLEKQCGLHHPAARQLAVSADAFIVQRQSTGAKTILAGYPFFEDWGRDTMIALPGCTLATGRFEDARSILETFLEHERGGLMPNLFPEGGKEPLYNTVDAALLFVNCVWLYAQRTEDWDFVRRAAWPVMKRIVASYRKGTDFGIHMDSDGLIAAGQDLDQVTWMDVRIGEILPTPRHGKPVEINAYWYNALRILEHLAPRMEENGESYAALAEQVRESFTHQFWMEEKGALRDLVSGGPEDVQIRCNQIWAVSMPFSMLSPEQEKRVVHTVLRELYTPVGLRTLSPSDPAFHPTYGGEQEQRDLAYHQGTVWPFPLGAFYLSYLKVHNYTLGAVKQVREWLDALIPALREGCAGQLPEIYDGENPTASRGCFAQAWSVGELLRVYEALERPQTRESGKKERNR</sequence>
<dbReference type="Gene3D" id="1.50.10.10">
    <property type="match status" value="1"/>
</dbReference>
<feature type="domain" description="Glycogen debranching enzyme C-terminal" evidence="1">
    <location>
        <begin position="274"/>
        <end position="638"/>
    </location>
</feature>
<dbReference type="InterPro" id="IPR008928">
    <property type="entry name" value="6-hairpin_glycosidase_sf"/>
</dbReference>
<gene>
    <name evidence="3" type="ORF">IAB89_04545</name>
</gene>
<organism evidence="3 4">
    <name type="scientific">Candidatus Caccousia avicola</name>
    <dbReference type="NCBI Taxonomy" id="2840721"/>
    <lineage>
        <taxon>Bacteria</taxon>
        <taxon>Bacillati</taxon>
        <taxon>Bacillota</taxon>
        <taxon>Clostridia</taxon>
        <taxon>Eubacteriales</taxon>
        <taxon>Oscillospiraceae</taxon>
        <taxon>Oscillospiraceae incertae sedis</taxon>
        <taxon>Candidatus Caccousia</taxon>
    </lineage>
</organism>
<dbReference type="Pfam" id="PF12439">
    <property type="entry name" value="GDE_N"/>
    <property type="match status" value="1"/>
</dbReference>
<proteinExistence type="predicted"/>
<reference evidence="3" key="2">
    <citation type="journal article" date="2021" name="PeerJ">
        <title>Extensive microbial diversity within the chicken gut microbiome revealed by metagenomics and culture.</title>
        <authorList>
            <person name="Gilroy R."/>
            <person name="Ravi A."/>
            <person name="Getino M."/>
            <person name="Pursley I."/>
            <person name="Horton D.L."/>
            <person name="Alikhan N.F."/>
            <person name="Baker D."/>
            <person name="Gharbi K."/>
            <person name="Hall N."/>
            <person name="Watson M."/>
            <person name="Adriaenssens E.M."/>
            <person name="Foster-Nyarko E."/>
            <person name="Jarju S."/>
            <person name="Secka A."/>
            <person name="Antonio M."/>
            <person name="Oren A."/>
            <person name="Chaudhuri R.R."/>
            <person name="La Ragione R."/>
            <person name="Hildebrand F."/>
            <person name="Pallen M.J."/>
        </authorList>
    </citation>
    <scope>NUCLEOTIDE SEQUENCE</scope>
    <source>
        <strain evidence="3">ChiSxjej1B13-7958</strain>
    </source>
</reference>
<protein>
    <submittedName>
        <fullName evidence="3">Glycogen debranching enzyme family protein</fullName>
    </submittedName>
</protein>
<dbReference type="EMBL" id="DVGZ01000042">
    <property type="protein sequence ID" value="HIR46916.1"/>
    <property type="molecule type" value="Genomic_DNA"/>
</dbReference>
<evidence type="ECO:0000259" key="1">
    <source>
        <dbReference type="Pfam" id="PF06202"/>
    </source>
</evidence>
<reference evidence="3" key="1">
    <citation type="submission" date="2020-10" db="EMBL/GenBank/DDBJ databases">
        <authorList>
            <person name="Gilroy R."/>
        </authorList>
    </citation>
    <scope>NUCLEOTIDE SEQUENCE</scope>
    <source>
        <strain evidence="3">ChiSxjej1B13-7958</strain>
    </source>
</reference>
<dbReference type="PANTHER" id="PTHR10569:SF2">
    <property type="entry name" value="GLYCOGEN DEBRANCHING ENZYME"/>
    <property type="match status" value="1"/>
</dbReference>
<dbReference type="InterPro" id="IPR012341">
    <property type="entry name" value="6hp_glycosidase-like_sf"/>
</dbReference>
<evidence type="ECO:0000313" key="3">
    <source>
        <dbReference type="EMBL" id="HIR46916.1"/>
    </source>
</evidence>
<dbReference type="Pfam" id="PF06202">
    <property type="entry name" value="GDE_C"/>
    <property type="match status" value="1"/>
</dbReference>
<dbReference type="PANTHER" id="PTHR10569">
    <property type="entry name" value="GLYCOGEN DEBRANCHING ENZYME"/>
    <property type="match status" value="1"/>
</dbReference>
<dbReference type="GO" id="GO:0004134">
    <property type="term" value="F:4-alpha-glucanotransferase activity"/>
    <property type="evidence" value="ECO:0007669"/>
    <property type="project" value="InterPro"/>
</dbReference>
<dbReference type="InterPro" id="IPR010401">
    <property type="entry name" value="AGL/Gdb1"/>
</dbReference>
<evidence type="ECO:0000259" key="2">
    <source>
        <dbReference type="Pfam" id="PF12439"/>
    </source>
</evidence>
<dbReference type="AlphaFoldDB" id="A0A9D1ALX7"/>
<dbReference type="InterPro" id="IPR032790">
    <property type="entry name" value="GDE_C"/>
</dbReference>
<feature type="domain" description="Glycogen debranching enzyme bacterial and archaeal type N-terminal" evidence="2">
    <location>
        <begin position="21"/>
        <end position="224"/>
    </location>
</feature>
<name>A0A9D1ALX7_9FIRM</name>
<dbReference type="InterPro" id="IPR024742">
    <property type="entry name" value="Glycogen_debranch_N"/>
</dbReference>
<comment type="caution">
    <text evidence="3">The sequence shown here is derived from an EMBL/GenBank/DDBJ whole genome shotgun (WGS) entry which is preliminary data.</text>
</comment>
<accession>A0A9D1ALX7</accession>
<dbReference type="GO" id="GO:0005980">
    <property type="term" value="P:glycogen catabolic process"/>
    <property type="evidence" value="ECO:0007669"/>
    <property type="project" value="InterPro"/>
</dbReference>